<name>A0ABM8IIW6_9FIRM</name>
<evidence type="ECO:0000313" key="10">
    <source>
        <dbReference type="Proteomes" id="UP001432099"/>
    </source>
</evidence>
<dbReference type="NCBIfam" id="NF037994">
    <property type="entry name" value="DcuC_1"/>
    <property type="match status" value="1"/>
</dbReference>
<evidence type="ECO:0000256" key="8">
    <source>
        <dbReference type="SAM" id="Phobius"/>
    </source>
</evidence>
<organism evidence="9 10">
    <name type="scientific">Turicibacter faecis</name>
    <dbReference type="NCBI Taxonomy" id="2963365"/>
    <lineage>
        <taxon>Bacteria</taxon>
        <taxon>Bacillati</taxon>
        <taxon>Bacillota</taxon>
        <taxon>Erysipelotrichia</taxon>
        <taxon>Erysipelotrichales</taxon>
        <taxon>Turicibacteraceae</taxon>
        <taxon>Turicibacter</taxon>
    </lineage>
</organism>
<dbReference type="InterPro" id="IPR004669">
    <property type="entry name" value="C4_dicarb_anaerob_car"/>
</dbReference>
<evidence type="ECO:0000256" key="6">
    <source>
        <dbReference type="ARBA" id="ARBA00022989"/>
    </source>
</evidence>
<evidence type="ECO:0000256" key="1">
    <source>
        <dbReference type="ARBA" id="ARBA00004651"/>
    </source>
</evidence>
<dbReference type="NCBIfam" id="TIGR00771">
    <property type="entry name" value="DcuC"/>
    <property type="match status" value="1"/>
</dbReference>
<protein>
    <submittedName>
        <fullName evidence="9">C4-dicarboxylate ABC transporter</fullName>
    </submittedName>
</protein>
<feature type="transmembrane region" description="Helical" evidence="8">
    <location>
        <begin position="67"/>
        <end position="88"/>
    </location>
</feature>
<feature type="transmembrane region" description="Helical" evidence="8">
    <location>
        <begin position="301"/>
        <end position="325"/>
    </location>
</feature>
<evidence type="ECO:0000256" key="3">
    <source>
        <dbReference type="ARBA" id="ARBA00022448"/>
    </source>
</evidence>
<feature type="transmembrane region" description="Helical" evidence="8">
    <location>
        <begin position="399"/>
        <end position="421"/>
    </location>
</feature>
<keyword evidence="3" id="KW-0813">Transport</keyword>
<dbReference type="PANTHER" id="PTHR42002">
    <property type="entry name" value="ANAEROBIC C4-DICARBOXYLATE TRANSPORTER DCUC-RELATED"/>
    <property type="match status" value="1"/>
</dbReference>
<keyword evidence="10" id="KW-1185">Reference proteome</keyword>
<feature type="transmembrane region" description="Helical" evidence="8">
    <location>
        <begin position="433"/>
        <end position="450"/>
    </location>
</feature>
<comment type="similarity">
    <text evidence="2">Belongs to the DcuC/DcuD transporter (TC 2.A.61) family.</text>
</comment>
<gene>
    <name evidence="9" type="ORF">T23_12660</name>
</gene>
<evidence type="ECO:0000256" key="4">
    <source>
        <dbReference type="ARBA" id="ARBA00022475"/>
    </source>
</evidence>
<keyword evidence="7 8" id="KW-0472">Membrane</keyword>
<dbReference type="PANTHER" id="PTHR42002:SF2">
    <property type="entry name" value="ANAEROBIC C4-DICARBOXYLATE TRANSPORTER DCUC-RELATED"/>
    <property type="match status" value="1"/>
</dbReference>
<feature type="transmembrane region" description="Helical" evidence="8">
    <location>
        <begin position="195"/>
        <end position="214"/>
    </location>
</feature>
<comment type="subcellular location">
    <subcellularLocation>
        <location evidence="1">Cell membrane</location>
        <topology evidence="1">Multi-pass membrane protein</topology>
    </subcellularLocation>
</comment>
<sequence length="451" mass="49349">MIIVLITLLVLMIAGYLIKKKVEIKWVMFFSGILLMICAIFLHIPLLTEEKSSGVPFFDLFKLIGEVFTKQLTGASFILMLLFGYTAFMREIGANQMTVYLFSRPLSRLKYKALLIPFFYLIGNVLGLMIPSASSLSVLLMTTAYPILVSAGVSPLSVGAVIAMAATIAPTPLGADNILAADALSMDVGTYVFDYHAKVSLPVILILAVIHFFWQRFCDKREQASGFSFKSEIIESGVGATCVPRFYAILPMLPLIILIIFNVILKKVNVGMVEVTLCSFVLAILCEVIRKRSIQHGFESIQCFFDGMGVGLTTVVIQVIAAMTFVEGLKVIGVIDFLTGEIHQLAGASFILMLFFCLLALGIGLLSGSGLALFYACVELMPSFAPFVNPLMLAIPMQFVSHLVKSISPVSPTVIIISSMLKVAPYRLVKRTIVPSIIGMILSMLLSYLLF</sequence>
<keyword evidence="4" id="KW-1003">Cell membrane</keyword>
<proteinExistence type="inferred from homology"/>
<dbReference type="RefSeq" id="WP_338617253.1">
    <property type="nucleotide sequence ID" value="NZ_AP028127.1"/>
</dbReference>
<keyword evidence="6 8" id="KW-1133">Transmembrane helix</keyword>
<evidence type="ECO:0000256" key="5">
    <source>
        <dbReference type="ARBA" id="ARBA00022692"/>
    </source>
</evidence>
<feature type="transmembrane region" description="Helical" evidence="8">
    <location>
        <begin position="114"/>
        <end position="140"/>
    </location>
</feature>
<reference evidence="9" key="1">
    <citation type="journal article" date="2024" name="Int. J. Syst. Evol. Microbiol.">
        <title>Turicibacter faecis sp. nov., isolated from faeces of heart failure mouse model.</title>
        <authorList>
            <person name="Imamura Y."/>
            <person name="Motooka D."/>
            <person name="Nakajima Y."/>
            <person name="Ito S."/>
            <person name="Kitakaze M."/>
            <person name="Iida T."/>
            <person name="Nakamura S."/>
        </authorList>
    </citation>
    <scope>NUCLEOTIDE SEQUENCE</scope>
    <source>
        <strain evidence="9">TC023</strain>
    </source>
</reference>
<feature type="transmembrane region" description="Helical" evidence="8">
    <location>
        <begin position="147"/>
        <end position="169"/>
    </location>
</feature>
<feature type="transmembrane region" description="Helical" evidence="8">
    <location>
        <begin position="27"/>
        <end position="47"/>
    </location>
</feature>
<dbReference type="InterPro" id="IPR018385">
    <property type="entry name" value="C4_dicarb_anaerob_car-like"/>
</dbReference>
<feature type="transmembrane region" description="Helical" evidence="8">
    <location>
        <begin position="246"/>
        <end position="265"/>
    </location>
</feature>
<feature type="transmembrane region" description="Helical" evidence="8">
    <location>
        <begin position="373"/>
        <end position="393"/>
    </location>
</feature>
<feature type="transmembrane region" description="Helical" evidence="8">
    <location>
        <begin position="271"/>
        <end position="289"/>
    </location>
</feature>
<feature type="transmembrane region" description="Helical" evidence="8">
    <location>
        <begin position="345"/>
        <end position="366"/>
    </location>
</feature>
<evidence type="ECO:0000256" key="7">
    <source>
        <dbReference type="ARBA" id="ARBA00023136"/>
    </source>
</evidence>
<evidence type="ECO:0000313" key="9">
    <source>
        <dbReference type="EMBL" id="BEH91164.1"/>
    </source>
</evidence>
<dbReference type="Pfam" id="PF03606">
    <property type="entry name" value="DcuC"/>
    <property type="match status" value="1"/>
</dbReference>
<dbReference type="Proteomes" id="UP001432099">
    <property type="component" value="Chromosome"/>
</dbReference>
<accession>A0ABM8IIW6</accession>
<evidence type="ECO:0000256" key="2">
    <source>
        <dbReference type="ARBA" id="ARBA00005275"/>
    </source>
</evidence>
<keyword evidence="5 8" id="KW-0812">Transmembrane</keyword>
<dbReference type="EMBL" id="AP028127">
    <property type="protein sequence ID" value="BEH91164.1"/>
    <property type="molecule type" value="Genomic_DNA"/>
</dbReference>